<dbReference type="KEGG" id="dic:Dpoa569_0002887"/>
<dbReference type="AlphaFoldDB" id="A0A5B8IBE2"/>
<proteinExistence type="predicted"/>
<dbReference type="RefSeq" id="WP_050569412.1">
    <property type="nucleotide sequence ID" value="NZ_CM001975.1"/>
</dbReference>
<dbReference type="EMBL" id="CP042220">
    <property type="protein sequence ID" value="QDX30938.1"/>
    <property type="molecule type" value="Genomic_DNA"/>
</dbReference>
<dbReference type="STRING" id="568768.GCA_000406125_00964"/>
<dbReference type="OrthoDB" id="6455131at2"/>
<organism evidence="1 2">
    <name type="scientific">Dickeya poaceiphila</name>
    <dbReference type="NCBI Taxonomy" id="568768"/>
    <lineage>
        <taxon>Bacteria</taxon>
        <taxon>Pseudomonadati</taxon>
        <taxon>Pseudomonadota</taxon>
        <taxon>Gammaproteobacteria</taxon>
        <taxon>Enterobacterales</taxon>
        <taxon>Pectobacteriaceae</taxon>
        <taxon>Dickeya</taxon>
    </lineage>
</organism>
<keyword evidence="2" id="KW-1185">Reference proteome</keyword>
<name>A0A5B8IBE2_9GAMM</name>
<protein>
    <submittedName>
        <fullName evidence="1">Uncharacterized protein</fullName>
    </submittedName>
</protein>
<sequence>MNLVPRVPAIVIDDDVWHRVVTFPADPQREGERFQSLLIASCHAWAALKPGVTDASFGIYSEPPGSADSLTPLWQPLRLHYNGSELSILMGS</sequence>
<evidence type="ECO:0000313" key="1">
    <source>
        <dbReference type="EMBL" id="QDX30938.1"/>
    </source>
</evidence>
<reference evidence="1 2" key="1">
    <citation type="journal article" date="2019" name="Environ. Microbiol.">
        <title>The phytopathogenic nature of Dickeya aquatica 174/2 and the dynamic early evolution of Dickeya pathogenicity.</title>
        <authorList>
            <person name="Duprey A."/>
            <person name="Taib N."/>
            <person name="Leonard S."/>
            <person name="Garin T."/>
            <person name="Flandrois J.P."/>
            <person name="Nasser W."/>
            <person name="Brochier-Armanet C."/>
            <person name="Reverchon S."/>
        </authorList>
    </citation>
    <scope>NUCLEOTIDE SEQUENCE [LARGE SCALE GENOMIC DNA]</scope>
    <source>
        <strain evidence="1 2">NCPPB 569</strain>
    </source>
</reference>
<evidence type="ECO:0000313" key="2">
    <source>
        <dbReference type="Proteomes" id="UP000320591"/>
    </source>
</evidence>
<dbReference type="Proteomes" id="UP000320591">
    <property type="component" value="Chromosome"/>
</dbReference>
<gene>
    <name evidence="1" type="ORF">Dpoa569_0002887</name>
</gene>
<accession>A0A5B8IBE2</accession>